<name>A0A162BFV8_9GAMM</name>
<dbReference type="Pfam" id="PF22352">
    <property type="entry name" value="K319L-like_PKD"/>
    <property type="match status" value="3"/>
</dbReference>
<dbReference type="InterPro" id="IPR022409">
    <property type="entry name" value="PKD/Chitinase_dom"/>
</dbReference>
<comment type="caution">
    <text evidence="5">The sequence shown here is derived from an EMBL/GenBank/DDBJ whole genome shotgun (WGS) entry which is preliminary data.</text>
</comment>
<dbReference type="PANTHER" id="PTHR47566:SF1">
    <property type="entry name" value="PROTEIN NUD1"/>
    <property type="match status" value="1"/>
</dbReference>
<dbReference type="PATRIC" id="fig|1365257.3.peg.4322"/>
<evidence type="ECO:0000313" key="5">
    <source>
        <dbReference type="EMBL" id="KZN61437.1"/>
    </source>
</evidence>
<gene>
    <name evidence="5" type="ORF">N478_05040</name>
</gene>
<dbReference type="PROSITE" id="PS51450">
    <property type="entry name" value="LRR"/>
    <property type="match status" value="1"/>
</dbReference>
<proteinExistence type="predicted"/>
<dbReference type="InterPro" id="IPR032675">
    <property type="entry name" value="LRR_dom_sf"/>
</dbReference>
<reference evidence="5 6" key="1">
    <citation type="submission" date="2013-07" db="EMBL/GenBank/DDBJ databases">
        <title>Comparative Genomic and Metabolomic Analysis of Twelve Strains of Pseudoalteromonas luteoviolacea.</title>
        <authorList>
            <person name="Vynne N.G."/>
            <person name="Mansson M."/>
            <person name="Gram L."/>
        </authorList>
    </citation>
    <scope>NUCLEOTIDE SEQUENCE [LARGE SCALE GENOMIC DNA]</scope>
    <source>
        <strain evidence="5 6">S4060-1</strain>
    </source>
</reference>
<feature type="domain" description="PKD/Chitinase" evidence="4">
    <location>
        <begin position="332"/>
        <end position="421"/>
    </location>
</feature>
<dbReference type="Pfam" id="PF18998">
    <property type="entry name" value="Flg_new_2"/>
    <property type="match status" value="1"/>
</dbReference>
<dbReference type="InterPro" id="IPR013783">
    <property type="entry name" value="Ig-like_fold"/>
</dbReference>
<dbReference type="Proteomes" id="UP000076661">
    <property type="component" value="Unassembled WGS sequence"/>
</dbReference>
<dbReference type="PANTHER" id="PTHR47566">
    <property type="match status" value="1"/>
</dbReference>
<dbReference type="InterPro" id="IPR001611">
    <property type="entry name" value="Leu-rich_rpt"/>
</dbReference>
<feature type="domain" description="PKD/Chitinase" evidence="4">
    <location>
        <begin position="520"/>
        <end position="612"/>
    </location>
</feature>
<feature type="region of interest" description="Disordered" evidence="3">
    <location>
        <begin position="32"/>
        <end position="53"/>
    </location>
</feature>
<sequence length="2403" mass="265094">MFFLKDSISCSKAKRISTIVFCSLTLAACGGGSSSPNNDSKDSKPATNKTPTVVVSGEKKVLEQTQFKLAGSAQDDGEITRYKWQHNSDLELDIADYRGLELQVVSPDITEPHRITFTLTATDDKGSSASADHTMTLLPVPTINITGIETVLESEPFSLTSEITELSVEVASYQWRHDSKLPLQLSGENTSTLSVTGADVEAAENVTFTILVVDTSDNAFEKSHLVRIEPLINLAPELELSGPSDAQGLSQIQLIASVNDPEGSDVELSWRHDSDLEFNLTGEETAKLNVSIPDIETHTSVTFTASATDEHGQSTIKTHTVSLTPKPNEAPVVNILAPASVEEGQIITLEAHATDSDGNIVGYRWRNDGGLDISPTEAQARKIALLTPNIQEDRHVNFTVTVTDDDGAESTTTQAVTIVAKSNVAPFVTIDGPTSIGEEVAFTLSSQSRDEDGSIVSHRWTYESPVSIDVGDTTAEELQVSGISVDQDTDIKFIVTATDNQGAVTSEEHQVSIVALPNVSPEVTLSSTSTEFAERAPFILTANATDTDGQIETYSWQHDSGLELFLVGENSNSLTVEVPDITEDQEITFMVTVTDHQGATATDSFTVKVTHLRASTTLKGKVTDSPIANADVQLRVGEHIFHTVADANGNYVIEIDLDESEKNNLIKLSAQGVGSQKNVALISQLGEFGGLVDAAGEDNTVDSSEYFGINITNVTTAEYALIMEVGSALTSEAELAQGQAHVDNEEKLEVAALLKAVIDHGYTLPDGINSTLELASNLSEARKMLKALRKSDPELIAKLRAEIKGDKDLMNEGVEPLLGTYFIGERTLMSGLVAALSFNEDRTGQLTAKQNVSFTWVRDGSKIELLLAEPLPIYGTGQFKSPTDYVSIITIDVFENSKGRFSGDINMFSDGKSQLIKAFHSGLISQDSKPEQQVEDFVGQWSISYQDKFANNSSYAIEFYDNGFANVTSYINPMQISWGIKNHEMFFNKHGDDLTAKFVRNLPFGKLIYLEDMYLNKRSLLSALLIKHQDISFDDIDYQRTWTPIEVKGKTKSFEIDEQNQINYFFKHGEPVEKIDGKLMRHAYTLDRTEVDFCDVSLSNCKINSTNQLKLLAAYENKIAVEFTQINYFEFGSLIVDSEVMLFELSDDALTDSDIYTAFVETDKYQYAFDGRAELYAQTDTGVVKLHRFIRCTGSVPKECQEAIRINGKDYLLTALSDRIRLTHIATESVSYLQFVESDGNSFSICHVMDGADCNAENTTRYTPTPPALTINMEQEGLGQLVSSKNTYRYGESFAIEAIPETGYELESIRGCNGTLQTTSDLRHIFAVNAPKHDCAIKAVFVKSPPYVGDVVFVNTSSEIPHSWRLLFENINRGMLYTHDSIIVTDMTKVSEGLYRARFNDGTERISTNGIDVFNAIGFDLKTTAQGHNIIWRAVNEIDNEDYDLAPIQVVNKNDLVTIPVTTEDMQGTWLLTHHALDNESLLHLGQNYKLTLSQDQQGSMSLITLNPEITQSQTEPELTVSWRINSFGHIEVFNNEYDFFVEFKMTETRNDGFNVVTDKVRISTSNTNLKNIKPPVGAGALVKMQENTFEVDSLVGKWRYQSEYGAEGFELHPEGVFRKGYLNGAAKTSWDGNKLTVSALFNDRVKVFDPACELEFEHCSQGFKREYLVLAKHNEKLYVIERKEKPSSFSHLKNDVEGLRVIALNKQTSVSEIEPHVLWHPSFKDHKDFGADYLRLYERTDSGLKLWHLHHSDVNGLQIGTDTYPHQQAQWLDGKLRYNRNGAEYLLEVVRSDSETMTFCEYLEGSTCAEGALREMLYDMPVYTVEVEATAGGSIELNALHSYLLFGQPLKVTVRHDWEMYLESIEGCGISHSSTHSDTHLVFANTQLSQSCVIKAKFADIPESMSEKLGISEPYLKACVDAYDVHRNLEYSESLSCSGGEIRSITDLSELAKFKKLKRLSLSGIDSLSDLAQEQINGMTNLTSLSLADMTQSNLDLSKLTELKSLTLKVTELTEVTLPQGGQLTSLSISVSGPEHLDLAGQTSLSSLDISYSTVKSVDLGKNTTLETLKATNAPLASITGISQSNRIKSLGLKNTPIAGLDFSQFTLLQTLEVEGTKVSHLALSSLAHLSRLNARNTPLESFFVNKSSIQILAISNTQLTELDLTNMVELIMVQAHDSNITQVSLGNNPELTLLRLQNNLLETLQIPDDTKLKTLDASGNKLEALSVTENHTIVNLRLSDNTVSTFDIGKFSVLRVLNLSNNPLVELSKPDEHLMTMLFADNTLLTEFDLSSYTGLKQLSISGTSINSVQILDSFELLRINNTAIKALNLPQGIGNLQIEFRGNTLDEMTGGASVRNVKIYLGGTTVSDKAMSHLQRHYGRVFALVCEEGDLGACTAINRI</sequence>
<dbReference type="EMBL" id="AUXX01000045">
    <property type="protein sequence ID" value="KZN61437.1"/>
    <property type="molecule type" value="Genomic_DNA"/>
</dbReference>
<dbReference type="GO" id="GO:0005509">
    <property type="term" value="F:calcium ion binding"/>
    <property type="evidence" value="ECO:0007669"/>
    <property type="project" value="InterPro"/>
</dbReference>
<dbReference type="SUPFAM" id="SSF49313">
    <property type="entry name" value="Cadherin-like"/>
    <property type="match status" value="1"/>
</dbReference>
<protein>
    <recommendedName>
        <fullName evidence="4">PKD/Chitinase domain-containing protein</fullName>
    </recommendedName>
</protein>
<evidence type="ECO:0000256" key="2">
    <source>
        <dbReference type="ARBA" id="ARBA00022737"/>
    </source>
</evidence>
<evidence type="ECO:0000259" key="4">
    <source>
        <dbReference type="SMART" id="SM00089"/>
    </source>
</evidence>
<dbReference type="GO" id="GO:0035591">
    <property type="term" value="F:signaling adaptor activity"/>
    <property type="evidence" value="ECO:0007669"/>
    <property type="project" value="TreeGrafter"/>
</dbReference>
<dbReference type="InterPro" id="IPR052574">
    <property type="entry name" value="CDIRP"/>
</dbReference>
<dbReference type="Gene3D" id="2.60.40.10">
    <property type="entry name" value="Immunoglobulins"/>
    <property type="match status" value="4"/>
</dbReference>
<dbReference type="SUPFAM" id="SSF52058">
    <property type="entry name" value="L domain-like"/>
    <property type="match status" value="2"/>
</dbReference>
<dbReference type="InterPro" id="IPR044060">
    <property type="entry name" value="Bacterial_rp_domain"/>
</dbReference>
<keyword evidence="1" id="KW-0433">Leucine-rich repeat</keyword>
<dbReference type="SMART" id="SM00089">
    <property type="entry name" value="PKD"/>
    <property type="match status" value="3"/>
</dbReference>
<dbReference type="Gene3D" id="3.80.10.10">
    <property type="entry name" value="Ribonuclease Inhibitor"/>
    <property type="match status" value="2"/>
</dbReference>
<keyword evidence="2" id="KW-0677">Repeat</keyword>
<dbReference type="GO" id="GO:0016020">
    <property type="term" value="C:membrane"/>
    <property type="evidence" value="ECO:0007669"/>
    <property type="project" value="InterPro"/>
</dbReference>
<dbReference type="InterPro" id="IPR015919">
    <property type="entry name" value="Cadherin-like_sf"/>
</dbReference>
<evidence type="ECO:0000256" key="3">
    <source>
        <dbReference type="SAM" id="MobiDB-lite"/>
    </source>
</evidence>
<organism evidence="5 6">
    <name type="scientific">Pseudoalteromonas luteoviolacea S4060-1</name>
    <dbReference type="NCBI Taxonomy" id="1365257"/>
    <lineage>
        <taxon>Bacteria</taxon>
        <taxon>Pseudomonadati</taxon>
        <taxon>Pseudomonadota</taxon>
        <taxon>Gammaproteobacteria</taxon>
        <taxon>Alteromonadales</taxon>
        <taxon>Pseudoalteromonadaceae</taxon>
        <taxon>Pseudoalteromonas</taxon>
    </lineage>
</organism>
<dbReference type="Gene3D" id="2.60.40.3010">
    <property type="match status" value="1"/>
</dbReference>
<accession>A0A162BFV8</accession>
<evidence type="ECO:0000313" key="6">
    <source>
        <dbReference type="Proteomes" id="UP000076661"/>
    </source>
</evidence>
<evidence type="ECO:0000256" key="1">
    <source>
        <dbReference type="ARBA" id="ARBA00022614"/>
    </source>
</evidence>
<feature type="domain" description="PKD/Chitinase" evidence="4">
    <location>
        <begin position="423"/>
        <end position="516"/>
    </location>
</feature>
<dbReference type="PROSITE" id="PS51257">
    <property type="entry name" value="PROKAR_LIPOPROTEIN"/>
    <property type="match status" value="1"/>
</dbReference>